<dbReference type="PANTHER" id="PTHR33841">
    <property type="entry name" value="DNA METHYLTRANSFERASE YEEA-RELATED"/>
    <property type="match status" value="1"/>
</dbReference>
<dbReference type="InterPro" id="IPR025931">
    <property type="entry name" value="TaqI_C"/>
</dbReference>
<dbReference type="InterPro" id="IPR050953">
    <property type="entry name" value="N4_N6_ade-DNA_methylase"/>
</dbReference>
<dbReference type="InterPro" id="IPR007409">
    <property type="entry name" value="Restrct_endonuc_type1_HsdR_N"/>
</dbReference>
<evidence type="ECO:0000256" key="6">
    <source>
        <dbReference type="ARBA" id="ARBA00023125"/>
    </source>
</evidence>
<keyword evidence="3" id="KW-0808">Transferase</keyword>
<dbReference type="PRINTS" id="PR00507">
    <property type="entry name" value="N12N6MTFRASE"/>
</dbReference>
<evidence type="ECO:0000313" key="11">
    <source>
        <dbReference type="EMBL" id="KPV54309.1"/>
    </source>
</evidence>
<feature type="domain" description="Restriction endonuclease type I HsdR N-terminal" evidence="8">
    <location>
        <begin position="60"/>
        <end position="137"/>
    </location>
</feature>
<feature type="domain" description="Type II methyltransferase M.TaqI-like" evidence="9">
    <location>
        <begin position="457"/>
        <end position="641"/>
    </location>
</feature>
<evidence type="ECO:0000256" key="5">
    <source>
        <dbReference type="ARBA" id="ARBA00022747"/>
    </source>
</evidence>
<proteinExistence type="predicted"/>
<dbReference type="SUPFAM" id="SSF53335">
    <property type="entry name" value="S-adenosyl-L-methionine-dependent methyltransferases"/>
    <property type="match status" value="1"/>
</dbReference>
<dbReference type="EMBL" id="LJCR01000076">
    <property type="protein sequence ID" value="KPV54309.1"/>
    <property type="molecule type" value="Genomic_DNA"/>
</dbReference>
<dbReference type="GO" id="GO:0032259">
    <property type="term" value="P:methylation"/>
    <property type="evidence" value="ECO:0007669"/>
    <property type="project" value="UniProtKB-KW"/>
</dbReference>
<evidence type="ECO:0000313" key="12">
    <source>
        <dbReference type="Proteomes" id="UP000050509"/>
    </source>
</evidence>
<accession>A0A0N8PT21</accession>
<dbReference type="Gene3D" id="3.40.50.150">
    <property type="entry name" value="Vaccinia Virus protein VP39"/>
    <property type="match status" value="1"/>
</dbReference>
<dbReference type="PATRIC" id="fig|186479.3.peg.10065"/>
<keyword evidence="2" id="KW-0489">Methyltransferase</keyword>
<dbReference type="GO" id="GO:0009007">
    <property type="term" value="F:site-specific DNA-methyltransferase (adenine-specific) activity"/>
    <property type="evidence" value="ECO:0007669"/>
    <property type="project" value="UniProtKB-EC"/>
</dbReference>
<keyword evidence="5" id="KW-0680">Restriction system</keyword>
<comment type="catalytic activity">
    <reaction evidence="7">
        <text>a 2'-deoxyadenosine in DNA + S-adenosyl-L-methionine = an N(6)-methyl-2'-deoxyadenosine in DNA + S-adenosyl-L-homocysteine + H(+)</text>
        <dbReference type="Rhea" id="RHEA:15197"/>
        <dbReference type="Rhea" id="RHEA-COMP:12418"/>
        <dbReference type="Rhea" id="RHEA-COMP:12419"/>
        <dbReference type="ChEBI" id="CHEBI:15378"/>
        <dbReference type="ChEBI" id="CHEBI:57856"/>
        <dbReference type="ChEBI" id="CHEBI:59789"/>
        <dbReference type="ChEBI" id="CHEBI:90615"/>
        <dbReference type="ChEBI" id="CHEBI:90616"/>
        <dbReference type="EC" id="2.1.1.72"/>
    </reaction>
</comment>
<dbReference type="PROSITE" id="PS00092">
    <property type="entry name" value="N6_MTASE"/>
    <property type="match status" value="1"/>
</dbReference>
<dbReference type="GO" id="GO:0003677">
    <property type="term" value="F:DNA binding"/>
    <property type="evidence" value="ECO:0007669"/>
    <property type="project" value="UniProtKB-KW"/>
</dbReference>
<feature type="domain" description="TaqI-like C-terminal specificity" evidence="10">
    <location>
        <begin position="772"/>
        <end position="918"/>
    </location>
</feature>
<dbReference type="GO" id="GO:0005524">
    <property type="term" value="F:ATP binding"/>
    <property type="evidence" value="ECO:0007669"/>
    <property type="project" value="UniProtKB-KW"/>
</dbReference>
<evidence type="ECO:0000256" key="7">
    <source>
        <dbReference type="ARBA" id="ARBA00047942"/>
    </source>
</evidence>
<evidence type="ECO:0000256" key="4">
    <source>
        <dbReference type="ARBA" id="ARBA00022691"/>
    </source>
</evidence>
<dbReference type="PANTHER" id="PTHR33841:SF1">
    <property type="entry name" value="DNA METHYLTRANSFERASE A"/>
    <property type="match status" value="1"/>
</dbReference>
<dbReference type="Gene3D" id="3.90.1570.30">
    <property type="match status" value="1"/>
</dbReference>
<dbReference type="Pfam" id="PF07669">
    <property type="entry name" value="Eco57I"/>
    <property type="match status" value="1"/>
</dbReference>
<gene>
    <name evidence="11" type="ORF">SE17_04535</name>
</gene>
<evidence type="ECO:0000256" key="1">
    <source>
        <dbReference type="ARBA" id="ARBA00011900"/>
    </source>
</evidence>
<dbReference type="AlphaFoldDB" id="A0A0N8PT21"/>
<keyword evidence="12" id="KW-1185">Reference proteome</keyword>
<reference evidence="11 12" key="1">
    <citation type="submission" date="2015-09" db="EMBL/GenBank/DDBJ databases">
        <title>Draft genome sequence of Kouleothrix aurantiaca JCM 19913.</title>
        <authorList>
            <person name="Hemp J."/>
        </authorList>
    </citation>
    <scope>NUCLEOTIDE SEQUENCE [LARGE SCALE GENOMIC DNA]</scope>
    <source>
        <strain evidence="11 12">COM-B</strain>
    </source>
</reference>
<dbReference type="Pfam" id="PF12950">
    <property type="entry name" value="TaqI_C"/>
    <property type="match status" value="1"/>
</dbReference>
<dbReference type="InterPro" id="IPR029063">
    <property type="entry name" value="SAM-dependent_MTases_sf"/>
</dbReference>
<comment type="caution">
    <text evidence="11">The sequence shown here is derived from an EMBL/GenBank/DDBJ whole genome shotgun (WGS) entry which is preliminary data.</text>
</comment>
<evidence type="ECO:0000259" key="10">
    <source>
        <dbReference type="Pfam" id="PF12950"/>
    </source>
</evidence>
<dbReference type="GO" id="GO:0009307">
    <property type="term" value="P:DNA restriction-modification system"/>
    <property type="evidence" value="ECO:0007669"/>
    <property type="project" value="UniProtKB-KW"/>
</dbReference>
<dbReference type="InterPro" id="IPR011639">
    <property type="entry name" value="MethylTrfase_TaqI-like_dom"/>
</dbReference>
<protein>
    <recommendedName>
        <fullName evidence="1">site-specific DNA-methyltransferase (adenine-specific)</fullName>
        <ecNumber evidence="1">2.1.1.72</ecNumber>
    </recommendedName>
</protein>
<keyword evidence="6" id="KW-0238">DNA-binding</keyword>
<evidence type="ECO:0000259" key="8">
    <source>
        <dbReference type="Pfam" id="PF04313"/>
    </source>
</evidence>
<organism evidence="11 12">
    <name type="scientific">Kouleothrix aurantiaca</name>
    <dbReference type="NCBI Taxonomy" id="186479"/>
    <lineage>
        <taxon>Bacteria</taxon>
        <taxon>Bacillati</taxon>
        <taxon>Chloroflexota</taxon>
        <taxon>Chloroflexia</taxon>
        <taxon>Chloroflexales</taxon>
        <taxon>Roseiflexineae</taxon>
        <taxon>Roseiflexaceae</taxon>
        <taxon>Kouleothrix</taxon>
    </lineage>
</organism>
<evidence type="ECO:0000259" key="9">
    <source>
        <dbReference type="Pfam" id="PF07669"/>
    </source>
</evidence>
<evidence type="ECO:0000256" key="2">
    <source>
        <dbReference type="ARBA" id="ARBA00022603"/>
    </source>
</evidence>
<dbReference type="InterPro" id="IPR002052">
    <property type="entry name" value="DNA_methylase_N6_adenine_CS"/>
</dbReference>
<dbReference type="EC" id="2.1.1.72" evidence="1"/>
<dbReference type="Pfam" id="PF04313">
    <property type="entry name" value="HSDR_N"/>
    <property type="match status" value="1"/>
</dbReference>
<name>A0A0N8PT21_9CHLR</name>
<evidence type="ECO:0000256" key="3">
    <source>
        <dbReference type="ARBA" id="ARBA00022679"/>
    </source>
</evidence>
<dbReference type="GO" id="GO:0009035">
    <property type="term" value="F:type I site-specific deoxyribonuclease activity"/>
    <property type="evidence" value="ECO:0007669"/>
    <property type="project" value="UniProtKB-EC"/>
</dbReference>
<dbReference type="Proteomes" id="UP000050509">
    <property type="component" value="Unassembled WGS sequence"/>
</dbReference>
<keyword evidence="4" id="KW-0949">S-adenosyl-L-methionine</keyword>
<sequence length="992" mass="115030">MAIPSRVINLIEHFGRDIKAFRSGQYNETQVRREFIDPFFKALGWDVENEQGVPETYKDVIHEDQIKIGGQTKAPDYCFRVGGSRKFFLEAKKPVVNLDSDTKPAFQLRRYAWSANLPVSILTDFEEFVVYDCRIKPDKDDKATTARTLYIDYTQYYDRWDEIETLFHRDAVLAGSLDQYTVSLKDKKGVATVDDAFLGEIETWRRILAENIAERNPQLSKRDINYAVQMTIDRIIFLRICEDRGIEPYERLKGVLTNGSIYTKLCKIFQDADDRYNSGLFHFRKEKERPELPDDLTLDLVIDDEPFQRIIPNFYYPDSPYEFSVLPIEILGQVYEQFLGKVINLTTDHRATIDDKPEVRKAGGVYYTPTYVVDYIVKNTVGKLLDGKTPRQTTKLKILDPACGSGSFLIGAYQFLLDWHRDWYVNDGPEKHKKDLYQAISGEWRLTADTRKRVLLNNIYGVDIDPQAVEVTKLSLLLKVLEGESSQTLATQLRMFHERALPDLAQNIKCGNSLIASDFYDNQQLGFFDAEEQYRINVFDWEDEFSNILQDGGFDIVIGNPPWGAEFTEPELEYLRTHNKEVIVRMIDSFMYFVYQNSKRLKENGYFGMILPDVLLYQIDNAKLRKFILDGYEIDTTLNMGDVFNKVVRPSSVIIYKNHHSRNTNIKIGDFASVNKVMKAVALLDESHYDSIPQKEIYNIPSLLFVTANPSHYLIWTKVKSAAHDLLENIIDTDGIQRGVSPDLKQAFLVNTEVANTWALEKEKLRKSLTGGRQVKRYYIERPDLWLIYTSRADDFRRLPNICKYVEQHKNEITCKEVQQGKHPLYALHRPREEHIFTKPQKIVGVITEDEIIVALDSEQTFVTDGLYLFGLREPYDPRYVMGILNSRLFVFIYRLLAIEKGRVLAQVKPTTLSQLPIRTINPNNTQEKLLHDKICVSVDEISTLYINQTKAKTAQDKTLYNRQIIAATRRIDRLIYSLYNLNEQEIQLIEA</sequence>